<protein>
    <submittedName>
        <fullName evidence="1">NAC-domain protein</fullName>
    </submittedName>
</protein>
<organism evidence="1 2">
    <name type="scientific">Striga asiatica</name>
    <name type="common">Asiatic witchweed</name>
    <name type="synonym">Buchnera asiatica</name>
    <dbReference type="NCBI Taxonomy" id="4170"/>
    <lineage>
        <taxon>Eukaryota</taxon>
        <taxon>Viridiplantae</taxon>
        <taxon>Streptophyta</taxon>
        <taxon>Embryophyta</taxon>
        <taxon>Tracheophyta</taxon>
        <taxon>Spermatophyta</taxon>
        <taxon>Magnoliopsida</taxon>
        <taxon>eudicotyledons</taxon>
        <taxon>Gunneridae</taxon>
        <taxon>Pentapetalae</taxon>
        <taxon>asterids</taxon>
        <taxon>lamiids</taxon>
        <taxon>Lamiales</taxon>
        <taxon>Orobanchaceae</taxon>
        <taxon>Buchnereae</taxon>
        <taxon>Striga</taxon>
    </lineage>
</organism>
<dbReference type="Proteomes" id="UP000325081">
    <property type="component" value="Unassembled WGS sequence"/>
</dbReference>
<proteinExistence type="predicted"/>
<evidence type="ECO:0000313" key="2">
    <source>
        <dbReference type="Proteomes" id="UP000325081"/>
    </source>
</evidence>
<sequence>MSYGVETKDYSHDSSSSCSSQYDDVLEALPEIKNSYFPLPRLNSFRNLQQLGSGDFEWATLAGIGPEQDGPQQQQGSLIKNMGSQNGVCAAVGGPENQNPAAFVQNYYYSTSADPFGARYPAQPGGAMGLWQ</sequence>
<reference evidence="2" key="1">
    <citation type="journal article" date="2019" name="Curr. Biol.">
        <title>Genome Sequence of Striga asiatica Provides Insight into the Evolution of Plant Parasitism.</title>
        <authorList>
            <person name="Yoshida S."/>
            <person name="Kim S."/>
            <person name="Wafula E.K."/>
            <person name="Tanskanen J."/>
            <person name="Kim Y.M."/>
            <person name="Honaas L."/>
            <person name="Yang Z."/>
            <person name="Spallek T."/>
            <person name="Conn C.E."/>
            <person name="Ichihashi Y."/>
            <person name="Cheong K."/>
            <person name="Cui S."/>
            <person name="Der J.P."/>
            <person name="Gundlach H."/>
            <person name="Jiao Y."/>
            <person name="Hori C."/>
            <person name="Ishida J.K."/>
            <person name="Kasahara H."/>
            <person name="Kiba T."/>
            <person name="Kim M.S."/>
            <person name="Koo N."/>
            <person name="Laohavisit A."/>
            <person name="Lee Y.H."/>
            <person name="Lumba S."/>
            <person name="McCourt P."/>
            <person name="Mortimer J.C."/>
            <person name="Mutuku J.M."/>
            <person name="Nomura T."/>
            <person name="Sasaki-Sekimoto Y."/>
            <person name="Seto Y."/>
            <person name="Wang Y."/>
            <person name="Wakatake T."/>
            <person name="Sakakibara H."/>
            <person name="Demura T."/>
            <person name="Yamaguchi S."/>
            <person name="Yoneyama K."/>
            <person name="Manabe R.I."/>
            <person name="Nelson D.C."/>
            <person name="Schulman A.H."/>
            <person name="Timko M.P."/>
            <person name="dePamphilis C.W."/>
            <person name="Choi D."/>
            <person name="Shirasu K."/>
        </authorList>
    </citation>
    <scope>NUCLEOTIDE SEQUENCE [LARGE SCALE GENOMIC DNA]</scope>
    <source>
        <strain evidence="2">cv. UVA1</strain>
    </source>
</reference>
<dbReference type="AlphaFoldDB" id="A0A5A7RH52"/>
<gene>
    <name evidence="1" type="ORF">STAS_34251</name>
</gene>
<comment type="caution">
    <text evidence="1">The sequence shown here is derived from an EMBL/GenBank/DDBJ whole genome shotgun (WGS) entry which is preliminary data.</text>
</comment>
<name>A0A5A7RH52_STRAF</name>
<dbReference type="EMBL" id="BKCP01012736">
    <property type="protein sequence ID" value="GER56526.1"/>
    <property type="molecule type" value="Genomic_DNA"/>
</dbReference>
<accession>A0A5A7RH52</accession>
<keyword evidence="2" id="KW-1185">Reference proteome</keyword>
<evidence type="ECO:0000313" key="1">
    <source>
        <dbReference type="EMBL" id="GER56526.1"/>
    </source>
</evidence>